<name>A0A5P1X3B4_9LACO</name>
<feature type="domain" description="Glycosyltransferase 2-like" evidence="1">
    <location>
        <begin position="5"/>
        <end position="132"/>
    </location>
</feature>
<dbReference type="OrthoDB" id="396512at2"/>
<keyword evidence="2" id="KW-0808">Transferase</keyword>
<evidence type="ECO:0000313" key="3">
    <source>
        <dbReference type="Proteomes" id="UP000325295"/>
    </source>
</evidence>
<dbReference type="InterPro" id="IPR050834">
    <property type="entry name" value="Glycosyltransf_2"/>
</dbReference>
<dbReference type="GO" id="GO:0016740">
    <property type="term" value="F:transferase activity"/>
    <property type="evidence" value="ECO:0007669"/>
    <property type="project" value="UniProtKB-KW"/>
</dbReference>
<gene>
    <name evidence="2" type="ORF">F0161_09255</name>
</gene>
<dbReference type="Pfam" id="PF00535">
    <property type="entry name" value="Glycos_transf_2"/>
    <property type="match status" value="1"/>
</dbReference>
<keyword evidence="3" id="KW-1185">Reference proteome</keyword>
<proteinExistence type="predicted"/>
<organism evidence="2 3">
    <name type="scientific">Paucilactobacillus nenjiangensis</name>
    <dbReference type="NCBI Taxonomy" id="1296540"/>
    <lineage>
        <taxon>Bacteria</taxon>
        <taxon>Bacillati</taxon>
        <taxon>Bacillota</taxon>
        <taxon>Bacilli</taxon>
        <taxon>Lactobacillales</taxon>
        <taxon>Lactobacillaceae</taxon>
        <taxon>Paucilactobacillus</taxon>
    </lineage>
</organism>
<evidence type="ECO:0000259" key="1">
    <source>
        <dbReference type="Pfam" id="PF00535"/>
    </source>
</evidence>
<evidence type="ECO:0000313" key="2">
    <source>
        <dbReference type="EMBL" id="QER68013.1"/>
    </source>
</evidence>
<dbReference type="InterPro" id="IPR029044">
    <property type="entry name" value="Nucleotide-diphossugar_trans"/>
</dbReference>
<dbReference type="CDD" id="cd00761">
    <property type="entry name" value="Glyco_tranf_GTA_type"/>
    <property type="match status" value="1"/>
</dbReference>
<dbReference type="Gene3D" id="3.90.550.10">
    <property type="entry name" value="Spore Coat Polysaccharide Biosynthesis Protein SpsA, Chain A"/>
    <property type="match status" value="1"/>
</dbReference>
<dbReference type="InterPro" id="IPR001173">
    <property type="entry name" value="Glyco_trans_2-like"/>
</dbReference>
<accession>A0A5P1X3B4</accession>
<dbReference type="RefSeq" id="WP_150204387.1">
    <property type="nucleotide sequence ID" value="NZ_CP043939.1"/>
</dbReference>
<dbReference type="PANTHER" id="PTHR43685">
    <property type="entry name" value="GLYCOSYLTRANSFERASE"/>
    <property type="match status" value="1"/>
</dbReference>
<protein>
    <submittedName>
        <fullName evidence="2">Glycosyltransferase family 2 protein</fullName>
    </submittedName>
</protein>
<sequence>MEKISIVIPTYNVAGYLEQTLESLAAQTRPFELWLIDDHSTDQSAQLAEAFTRDHPDYHFHQFTQHQGISVARNYGIEHATGDAIAFVDGDDALDPLFVETLADSFTDGVVAAAVGYVWHGSRTTVNHPIKINQREMFNQVSSHGSEIGGYVWNKAFAKTAIDAINLRFDETLPIAEDYLFTSAFVANTAGSYAYNPKLLYTKINRPNSTIHTASFKDRQIEREVFKQINGLKHLVQ</sequence>
<dbReference type="AlphaFoldDB" id="A0A5P1X3B4"/>
<dbReference type="EMBL" id="CP043939">
    <property type="protein sequence ID" value="QER68013.1"/>
    <property type="molecule type" value="Genomic_DNA"/>
</dbReference>
<dbReference type="KEGG" id="lnn:F0161_09255"/>
<dbReference type="Proteomes" id="UP000325295">
    <property type="component" value="Chromosome"/>
</dbReference>
<dbReference type="PANTHER" id="PTHR43685:SF14">
    <property type="entry name" value="GLYCOSYLTRANSFERASE 2-LIKE DOMAIN-CONTAINING PROTEIN"/>
    <property type="match status" value="1"/>
</dbReference>
<reference evidence="2 3" key="1">
    <citation type="submission" date="2019-09" db="EMBL/GenBank/DDBJ databases">
        <title>Complete Genome Sequence of Lactobacillus nenjiangensis SH-Y15, isolated from sauerkraut.</title>
        <authorList>
            <person name="Yang H."/>
        </authorList>
    </citation>
    <scope>NUCLEOTIDE SEQUENCE [LARGE SCALE GENOMIC DNA]</scope>
    <source>
        <strain evidence="2 3">SH-Y15</strain>
    </source>
</reference>
<dbReference type="SUPFAM" id="SSF53448">
    <property type="entry name" value="Nucleotide-diphospho-sugar transferases"/>
    <property type="match status" value="1"/>
</dbReference>